<organism evidence="1 2">
    <name type="scientific">Neokomagataea thailandica NBRC 106555</name>
    <dbReference type="NCBI Taxonomy" id="1223520"/>
    <lineage>
        <taxon>Bacteria</taxon>
        <taxon>Pseudomonadati</taxon>
        <taxon>Pseudomonadota</taxon>
        <taxon>Alphaproteobacteria</taxon>
        <taxon>Acetobacterales</taxon>
        <taxon>Acetobacteraceae</taxon>
        <taxon>Neokomagataea</taxon>
    </lineage>
</organism>
<keyword evidence="2" id="KW-1185">Reference proteome</keyword>
<dbReference type="Proteomes" id="UP001062632">
    <property type="component" value="Unassembled WGS sequence"/>
</dbReference>
<comment type="caution">
    <text evidence="1">The sequence shown here is derived from an EMBL/GenBank/DDBJ whole genome shotgun (WGS) entry which is preliminary data.</text>
</comment>
<reference evidence="1 2" key="1">
    <citation type="submission" date="2013-04" db="EMBL/GenBank/DDBJ databases">
        <title>The genome sequencing project of 58 acetic acid bacteria.</title>
        <authorList>
            <person name="Okamoto-Kainuma A."/>
            <person name="Ishikawa M."/>
            <person name="Umino S."/>
            <person name="Koizumi Y."/>
            <person name="Shiwa Y."/>
            <person name="Yoshikawa H."/>
            <person name="Matsutani M."/>
            <person name="Matsushita K."/>
        </authorList>
    </citation>
    <scope>NUCLEOTIDE SEQUENCE [LARGE SCALE GENOMIC DNA]</scope>
    <source>
        <strain evidence="1 2">NBRC 106555</strain>
    </source>
</reference>
<protein>
    <submittedName>
        <fullName evidence="1">Uncharacterized protein</fullName>
    </submittedName>
</protein>
<accession>A0ABQ0QN91</accession>
<proteinExistence type="predicted"/>
<dbReference type="RefSeq" id="WP_170211084.1">
    <property type="nucleotide sequence ID" value="NZ_BAQC01000011.1"/>
</dbReference>
<sequence length="48" mass="5249">MSNEHPVEDFLKPKVHALIESALAAGYERDVVIAVLLDILDDTTEGNV</sequence>
<gene>
    <name evidence="1" type="ORF">AA106555_0485</name>
</gene>
<dbReference type="EMBL" id="BAQC01000011">
    <property type="protein sequence ID" value="GBR51258.1"/>
    <property type="molecule type" value="Genomic_DNA"/>
</dbReference>
<evidence type="ECO:0000313" key="1">
    <source>
        <dbReference type="EMBL" id="GBR51258.1"/>
    </source>
</evidence>
<name>A0ABQ0QN91_9PROT</name>
<evidence type="ECO:0000313" key="2">
    <source>
        <dbReference type="Proteomes" id="UP001062632"/>
    </source>
</evidence>